<organism evidence="1 2">
    <name type="scientific">Tenacibaculum polynesiense</name>
    <dbReference type="NCBI Taxonomy" id="3137857"/>
    <lineage>
        <taxon>Bacteria</taxon>
        <taxon>Pseudomonadati</taxon>
        <taxon>Bacteroidota</taxon>
        <taxon>Flavobacteriia</taxon>
        <taxon>Flavobacteriales</taxon>
        <taxon>Flavobacteriaceae</taxon>
        <taxon>Tenacibaculum</taxon>
    </lineage>
</organism>
<accession>A0ABP1F0W8</accession>
<name>A0ABP1F0W8_9FLAO</name>
<comment type="caution">
    <text evidence="1">The sequence shown here is derived from an EMBL/GenBank/DDBJ whole genome shotgun (WGS) entry which is preliminary data.</text>
</comment>
<sequence>MLIYLVCSNTKLGHTCYFKEAISDRKLHDMAFIIYNNFSKSPHIFIISITKTKD</sequence>
<dbReference type="Proteomes" id="UP001497527">
    <property type="component" value="Unassembled WGS sequence"/>
</dbReference>
<proteinExistence type="predicted"/>
<gene>
    <name evidence="1" type="ORF">T190423A01A_30475</name>
</gene>
<evidence type="ECO:0000313" key="1">
    <source>
        <dbReference type="EMBL" id="CAL2103361.1"/>
    </source>
</evidence>
<keyword evidence="2" id="KW-1185">Reference proteome</keyword>
<protein>
    <submittedName>
        <fullName evidence="1">Uncharacterized protein</fullName>
    </submittedName>
</protein>
<reference evidence="1 2" key="1">
    <citation type="submission" date="2024-05" db="EMBL/GenBank/DDBJ databases">
        <authorList>
            <person name="Duchaud E."/>
        </authorList>
    </citation>
    <scope>NUCLEOTIDE SEQUENCE [LARGE SCALE GENOMIC DNA]</scope>
    <source>
        <strain evidence="1">Ena-SAMPLE-TAB-13-05-2024-13:56:06:370-140308</strain>
    </source>
</reference>
<dbReference type="EMBL" id="CAXJIO010000012">
    <property type="protein sequence ID" value="CAL2103361.1"/>
    <property type="molecule type" value="Genomic_DNA"/>
</dbReference>
<evidence type="ECO:0000313" key="2">
    <source>
        <dbReference type="Proteomes" id="UP001497527"/>
    </source>
</evidence>